<dbReference type="PANTHER" id="PTHR43877">
    <property type="entry name" value="AMINOALKYLPHOSPHONATE N-ACETYLTRANSFERASE-RELATED-RELATED"/>
    <property type="match status" value="1"/>
</dbReference>
<dbReference type="GO" id="GO:0016747">
    <property type="term" value="F:acyltransferase activity, transferring groups other than amino-acyl groups"/>
    <property type="evidence" value="ECO:0007669"/>
    <property type="project" value="InterPro"/>
</dbReference>
<evidence type="ECO:0000256" key="1">
    <source>
        <dbReference type="ARBA" id="ARBA00022679"/>
    </source>
</evidence>
<evidence type="ECO:0000313" key="5">
    <source>
        <dbReference type="Proteomes" id="UP000649179"/>
    </source>
</evidence>
<dbReference type="Pfam" id="PF00583">
    <property type="entry name" value="Acetyltransf_1"/>
    <property type="match status" value="1"/>
</dbReference>
<sequence>MTAIRPGGPGDVTAVMALEAEAFGVDAWSRESVVAALPDLLVGGGGYVVLTVAGDVADLQRIAVPTGVRRAGAGRALLAAAVERADAAGAERVLVEVSEANAAGRAFYAANGFSEIHRRRRYYRDGTDALVLTRLARTPTAP</sequence>
<keyword evidence="1" id="KW-0808">Transferase</keyword>
<dbReference type="Gene3D" id="3.40.630.30">
    <property type="match status" value="1"/>
</dbReference>
<evidence type="ECO:0000256" key="2">
    <source>
        <dbReference type="ARBA" id="ARBA00023315"/>
    </source>
</evidence>
<keyword evidence="2" id="KW-0012">Acyltransferase</keyword>
<dbReference type="InterPro" id="IPR016181">
    <property type="entry name" value="Acyl_CoA_acyltransferase"/>
</dbReference>
<protein>
    <submittedName>
        <fullName evidence="4">N-acetyltransferase</fullName>
    </submittedName>
</protein>
<proteinExistence type="predicted"/>
<reference evidence="4" key="2">
    <citation type="submission" date="2020-09" db="EMBL/GenBank/DDBJ databases">
        <authorList>
            <person name="Sun Q."/>
            <person name="Zhou Y."/>
        </authorList>
    </citation>
    <scope>NUCLEOTIDE SEQUENCE</scope>
    <source>
        <strain evidence="4">CGMCC 1.16067</strain>
    </source>
</reference>
<dbReference type="InterPro" id="IPR050832">
    <property type="entry name" value="Bact_Acetyltransf"/>
</dbReference>
<reference evidence="4" key="1">
    <citation type="journal article" date="2014" name="Int. J. Syst. Evol. Microbiol.">
        <title>Complete genome sequence of Corynebacterium casei LMG S-19264T (=DSM 44701T), isolated from a smear-ripened cheese.</title>
        <authorList>
            <consortium name="US DOE Joint Genome Institute (JGI-PGF)"/>
            <person name="Walter F."/>
            <person name="Albersmeier A."/>
            <person name="Kalinowski J."/>
            <person name="Ruckert C."/>
        </authorList>
    </citation>
    <scope>NUCLEOTIDE SEQUENCE</scope>
    <source>
        <strain evidence="4">CGMCC 1.16067</strain>
    </source>
</reference>
<dbReference type="RefSeq" id="WP_229660697.1">
    <property type="nucleotide sequence ID" value="NZ_BMKQ01000001.1"/>
</dbReference>
<evidence type="ECO:0000259" key="3">
    <source>
        <dbReference type="PROSITE" id="PS51186"/>
    </source>
</evidence>
<name>A0A917BJU7_9ACTN</name>
<comment type="caution">
    <text evidence="4">The sequence shown here is derived from an EMBL/GenBank/DDBJ whole genome shotgun (WGS) entry which is preliminary data.</text>
</comment>
<feature type="domain" description="N-acetyltransferase" evidence="3">
    <location>
        <begin position="2"/>
        <end position="137"/>
    </location>
</feature>
<evidence type="ECO:0000313" key="4">
    <source>
        <dbReference type="EMBL" id="GGF42387.1"/>
    </source>
</evidence>
<accession>A0A917BJU7</accession>
<gene>
    <name evidence="4" type="ORF">GCM10011519_15320</name>
</gene>
<dbReference type="AlphaFoldDB" id="A0A917BJU7"/>
<dbReference type="Proteomes" id="UP000649179">
    <property type="component" value="Unassembled WGS sequence"/>
</dbReference>
<dbReference type="InterPro" id="IPR000182">
    <property type="entry name" value="GNAT_dom"/>
</dbReference>
<organism evidence="4 5">
    <name type="scientific">Marmoricola endophyticus</name>
    <dbReference type="NCBI Taxonomy" id="2040280"/>
    <lineage>
        <taxon>Bacteria</taxon>
        <taxon>Bacillati</taxon>
        <taxon>Actinomycetota</taxon>
        <taxon>Actinomycetes</taxon>
        <taxon>Propionibacteriales</taxon>
        <taxon>Nocardioidaceae</taxon>
        <taxon>Marmoricola</taxon>
    </lineage>
</organism>
<dbReference type="SUPFAM" id="SSF55729">
    <property type="entry name" value="Acyl-CoA N-acyltransferases (Nat)"/>
    <property type="match status" value="1"/>
</dbReference>
<dbReference type="EMBL" id="BMKQ01000001">
    <property type="protein sequence ID" value="GGF42387.1"/>
    <property type="molecule type" value="Genomic_DNA"/>
</dbReference>
<keyword evidence="5" id="KW-1185">Reference proteome</keyword>
<dbReference type="PROSITE" id="PS51186">
    <property type="entry name" value="GNAT"/>
    <property type="match status" value="1"/>
</dbReference>